<keyword evidence="4" id="KW-1185">Reference proteome</keyword>
<reference evidence="3" key="1">
    <citation type="journal article" date="2013" name="Int. J. Syst. Evol. Microbiol.">
        <title>Polycladomyces abyssicola gen. nov., sp. nov., a thermophilic filamentous bacterium isolated from hemipelagic sediment.</title>
        <authorList>
            <person name="Tsubouchi T."/>
            <person name="Shimane Y."/>
            <person name="Mori K."/>
            <person name="Usui K."/>
            <person name="Hiraki T."/>
            <person name="Tame A."/>
            <person name="Uematsu K."/>
            <person name="Maruyama T."/>
            <person name="Hatada Y."/>
        </authorList>
    </citation>
    <scope>NUCLEOTIDE SEQUENCE</scope>
    <source>
        <strain evidence="3">JIR-001</strain>
    </source>
</reference>
<dbReference type="EMBL" id="AP024601">
    <property type="protein sequence ID" value="BCU82920.1"/>
    <property type="molecule type" value="Genomic_DNA"/>
</dbReference>
<evidence type="ECO:0008006" key="5">
    <source>
        <dbReference type="Google" id="ProtNLM"/>
    </source>
</evidence>
<evidence type="ECO:0000313" key="4">
    <source>
        <dbReference type="Proteomes" id="UP000677436"/>
    </source>
</evidence>
<evidence type="ECO:0000313" key="3">
    <source>
        <dbReference type="EMBL" id="BCU82920.1"/>
    </source>
</evidence>
<name>A0A8D5ZNN7_9BACL</name>
<evidence type="ECO:0000256" key="2">
    <source>
        <dbReference type="SAM" id="MobiDB-lite"/>
    </source>
</evidence>
<sequence>MYAYLWDRINQLQQQIEKLKEENEQIRKQLASIQPVTIERMEYKIQELRVETLSGTLNVGLSAHGDEQTLSKIIDQMKDNDNGDSVNMGDLEGSSSLKDDSIPVQTESSSPSTPSEQSSQ</sequence>
<evidence type="ECO:0000256" key="1">
    <source>
        <dbReference type="SAM" id="Coils"/>
    </source>
</evidence>
<organism evidence="3 4">
    <name type="scientific">Polycladomyces abyssicola</name>
    <dbReference type="NCBI Taxonomy" id="1125966"/>
    <lineage>
        <taxon>Bacteria</taxon>
        <taxon>Bacillati</taxon>
        <taxon>Bacillota</taxon>
        <taxon>Bacilli</taxon>
        <taxon>Bacillales</taxon>
        <taxon>Thermoactinomycetaceae</taxon>
        <taxon>Polycladomyces</taxon>
    </lineage>
</organism>
<dbReference type="Pfam" id="PF10737">
    <property type="entry name" value="GerPC"/>
    <property type="match status" value="1"/>
</dbReference>
<keyword evidence="1" id="KW-0175">Coiled coil</keyword>
<gene>
    <name evidence="3" type="ORF">JIR001_27030</name>
</gene>
<feature type="compositionally biased region" description="Low complexity" evidence="2">
    <location>
        <begin position="105"/>
        <end position="120"/>
    </location>
</feature>
<accession>A0A8D5ZNN7</accession>
<dbReference type="Proteomes" id="UP000677436">
    <property type="component" value="Chromosome"/>
</dbReference>
<protein>
    <recommendedName>
        <fullName evidence="5">Spore germination protein GerPC</fullName>
    </recommendedName>
</protein>
<dbReference type="RefSeq" id="WP_212773205.1">
    <property type="nucleotide sequence ID" value="NZ_AP024601.1"/>
</dbReference>
<reference evidence="3" key="2">
    <citation type="journal article" date="2021" name="Microbiol. Resour. Announc.">
        <title>Complete Genome Sequence of Polycladomyces abyssicola JIR-001T, Isolated from Hemipelagic Sediment in Deep Seawater.</title>
        <authorList>
            <person name="Tsubouchi T."/>
            <person name="Kaneko Y."/>
        </authorList>
    </citation>
    <scope>NUCLEOTIDE SEQUENCE</scope>
    <source>
        <strain evidence="3">JIR-001</strain>
    </source>
</reference>
<dbReference type="KEGG" id="pabs:JIR001_27030"/>
<feature type="coiled-coil region" evidence="1">
    <location>
        <begin position="2"/>
        <end position="32"/>
    </location>
</feature>
<dbReference type="AlphaFoldDB" id="A0A8D5ZNN7"/>
<feature type="region of interest" description="Disordered" evidence="2">
    <location>
        <begin position="77"/>
        <end position="120"/>
    </location>
</feature>
<proteinExistence type="predicted"/>
<dbReference type="InterPro" id="IPR019673">
    <property type="entry name" value="Spore_germination_GerPC"/>
</dbReference>